<dbReference type="Pfam" id="PF00891">
    <property type="entry name" value="Methyltransf_2"/>
    <property type="match status" value="1"/>
</dbReference>
<evidence type="ECO:0000256" key="2">
    <source>
        <dbReference type="ARBA" id="ARBA00022679"/>
    </source>
</evidence>
<dbReference type="RefSeq" id="WP_378056111.1">
    <property type="nucleotide sequence ID" value="NZ_JBHSIS010000006.1"/>
</dbReference>
<keyword evidence="2" id="KW-0808">Transferase</keyword>
<evidence type="ECO:0000256" key="1">
    <source>
        <dbReference type="ARBA" id="ARBA00022603"/>
    </source>
</evidence>
<dbReference type="EMBL" id="JBHSIS010000006">
    <property type="protein sequence ID" value="MFC4854161.1"/>
    <property type="molecule type" value="Genomic_DNA"/>
</dbReference>
<dbReference type="PROSITE" id="PS51683">
    <property type="entry name" value="SAM_OMT_II"/>
    <property type="match status" value="1"/>
</dbReference>
<dbReference type="PANTHER" id="PTHR43712">
    <property type="entry name" value="PUTATIVE (AFU_ORTHOLOGUE AFUA_4G14580)-RELATED"/>
    <property type="match status" value="1"/>
</dbReference>
<evidence type="ECO:0000313" key="7">
    <source>
        <dbReference type="Proteomes" id="UP001595859"/>
    </source>
</evidence>
<name>A0ABV9S3T2_9PSEU</name>
<reference evidence="7" key="1">
    <citation type="journal article" date="2019" name="Int. J. Syst. Evol. Microbiol.">
        <title>The Global Catalogue of Microorganisms (GCM) 10K type strain sequencing project: providing services to taxonomists for standard genome sequencing and annotation.</title>
        <authorList>
            <consortium name="The Broad Institute Genomics Platform"/>
            <consortium name="The Broad Institute Genome Sequencing Center for Infectious Disease"/>
            <person name="Wu L."/>
            <person name="Ma J."/>
        </authorList>
    </citation>
    <scope>NUCLEOTIDE SEQUENCE [LARGE SCALE GENOMIC DNA]</scope>
    <source>
        <strain evidence="7">ZS-22-S1</strain>
    </source>
</reference>
<feature type="domain" description="O-methyltransferase dimerisation" evidence="5">
    <location>
        <begin position="26"/>
        <end position="97"/>
    </location>
</feature>
<sequence>MPIELGDDERAYTSNEAPASFADMLGTAAYRCAAAAMRLGVFGALRDGPLPAAALASAAGVDERGVTILADALVSFGYLTGSAAGYELTPLSDRWLVDSPYTTVELFWQRVMFELWDGLEDSVRTGKPAVDFYAWLADRPETSRQFQSMLDEHARLLAAELAPLIPVPPGPARLLDLGGGHGRYSTALCERHPSLTATVLDYASALGPGGDRVTMVPANYLEADLGTGYDVVLLFNVLHGHPEAGNRALLARVEAALNPGGVVAILEHGRDAPGPADVSFLRTFSLNLFHGQNGEVYALDRIAGWLAGFGEVSTTRLRNSPTQYLITAVAQSRGAG</sequence>
<dbReference type="PANTHER" id="PTHR43712:SF2">
    <property type="entry name" value="O-METHYLTRANSFERASE CICE"/>
    <property type="match status" value="1"/>
</dbReference>
<dbReference type="InterPro" id="IPR036388">
    <property type="entry name" value="WH-like_DNA-bd_sf"/>
</dbReference>
<dbReference type="CDD" id="cd02440">
    <property type="entry name" value="AdoMet_MTases"/>
    <property type="match status" value="1"/>
</dbReference>
<dbReference type="InterPro" id="IPR029063">
    <property type="entry name" value="SAM-dependent_MTases_sf"/>
</dbReference>
<dbReference type="Proteomes" id="UP001595859">
    <property type="component" value="Unassembled WGS sequence"/>
</dbReference>
<dbReference type="SUPFAM" id="SSF53335">
    <property type="entry name" value="S-adenosyl-L-methionine-dependent methyltransferases"/>
    <property type="match status" value="1"/>
</dbReference>
<protein>
    <submittedName>
        <fullName evidence="6">Methyltransferase domain-containing protein</fullName>
    </submittedName>
</protein>
<dbReference type="SUPFAM" id="SSF46785">
    <property type="entry name" value="Winged helix' DNA-binding domain"/>
    <property type="match status" value="1"/>
</dbReference>
<dbReference type="GO" id="GO:0032259">
    <property type="term" value="P:methylation"/>
    <property type="evidence" value="ECO:0007669"/>
    <property type="project" value="UniProtKB-KW"/>
</dbReference>
<keyword evidence="7" id="KW-1185">Reference proteome</keyword>
<dbReference type="InterPro" id="IPR012967">
    <property type="entry name" value="COMT_dimerisation"/>
</dbReference>
<dbReference type="Gene3D" id="1.10.10.10">
    <property type="entry name" value="Winged helix-like DNA-binding domain superfamily/Winged helix DNA-binding domain"/>
    <property type="match status" value="1"/>
</dbReference>
<dbReference type="InterPro" id="IPR001077">
    <property type="entry name" value="COMT_C"/>
</dbReference>
<evidence type="ECO:0000313" key="6">
    <source>
        <dbReference type="EMBL" id="MFC4854161.1"/>
    </source>
</evidence>
<comment type="caution">
    <text evidence="6">The sequence shown here is derived from an EMBL/GenBank/DDBJ whole genome shotgun (WGS) entry which is preliminary data.</text>
</comment>
<organism evidence="6 7">
    <name type="scientific">Actinophytocola glycyrrhizae</name>
    <dbReference type="NCBI Taxonomy" id="2044873"/>
    <lineage>
        <taxon>Bacteria</taxon>
        <taxon>Bacillati</taxon>
        <taxon>Actinomycetota</taxon>
        <taxon>Actinomycetes</taxon>
        <taxon>Pseudonocardiales</taxon>
        <taxon>Pseudonocardiaceae</taxon>
    </lineage>
</organism>
<evidence type="ECO:0000259" key="5">
    <source>
        <dbReference type="Pfam" id="PF08100"/>
    </source>
</evidence>
<evidence type="ECO:0000256" key="3">
    <source>
        <dbReference type="ARBA" id="ARBA00022691"/>
    </source>
</evidence>
<evidence type="ECO:0000259" key="4">
    <source>
        <dbReference type="Pfam" id="PF00891"/>
    </source>
</evidence>
<dbReference type="GO" id="GO:0008168">
    <property type="term" value="F:methyltransferase activity"/>
    <property type="evidence" value="ECO:0007669"/>
    <property type="project" value="UniProtKB-KW"/>
</dbReference>
<accession>A0ABV9S3T2</accession>
<dbReference type="InterPro" id="IPR016461">
    <property type="entry name" value="COMT-like"/>
</dbReference>
<dbReference type="Pfam" id="PF08100">
    <property type="entry name" value="Dimerisation"/>
    <property type="match status" value="1"/>
</dbReference>
<proteinExistence type="predicted"/>
<keyword evidence="1 6" id="KW-0489">Methyltransferase</keyword>
<dbReference type="InterPro" id="IPR036390">
    <property type="entry name" value="WH_DNA-bd_sf"/>
</dbReference>
<feature type="domain" description="O-methyltransferase C-terminal" evidence="4">
    <location>
        <begin position="131"/>
        <end position="272"/>
    </location>
</feature>
<keyword evidence="3" id="KW-0949">S-adenosyl-L-methionine</keyword>
<dbReference type="Gene3D" id="3.40.50.150">
    <property type="entry name" value="Vaccinia Virus protein VP39"/>
    <property type="match status" value="1"/>
</dbReference>
<gene>
    <name evidence="6" type="ORF">ACFPCV_11675</name>
</gene>